<dbReference type="InterPro" id="IPR036420">
    <property type="entry name" value="BRCT_dom_sf"/>
</dbReference>
<proteinExistence type="inferred from homology"/>
<dbReference type="InterPro" id="IPR027417">
    <property type="entry name" value="P-loop_NTPase"/>
</dbReference>
<dbReference type="InterPro" id="IPR012178">
    <property type="entry name" value="RFC1"/>
</dbReference>
<feature type="compositionally biased region" description="Acidic residues" evidence="13">
    <location>
        <begin position="881"/>
        <end position="900"/>
    </location>
</feature>
<dbReference type="InterPro" id="IPR003593">
    <property type="entry name" value="AAA+_ATPase"/>
</dbReference>
<evidence type="ECO:0000256" key="2">
    <source>
        <dbReference type="ARBA" id="ARBA00006116"/>
    </source>
</evidence>
<feature type="compositionally biased region" description="Basic and acidic residues" evidence="13">
    <location>
        <begin position="119"/>
        <end position="148"/>
    </location>
</feature>
<dbReference type="GO" id="GO:0003689">
    <property type="term" value="F:DNA clamp loader activity"/>
    <property type="evidence" value="ECO:0007669"/>
    <property type="project" value="UniProtKB-UniRule"/>
</dbReference>
<dbReference type="CDD" id="cd00009">
    <property type="entry name" value="AAA"/>
    <property type="match status" value="1"/>
</dbReference>
<evidence type="ECO:0000256" key="6">
    <source>
        <dbReference type="ARBA" id="ARBA00022741"/>
    </source>
</evidence>
<feature type="compositionally biased region" description="Basic and acidic residues" evidence="13">
    <location>
        <begin position="911"/>
        <end position="931"/>
    </location>
</feature>
<keyword evidence="4" id="KW-0597">Phosphoprotein</keyword>
<keyword evidence="8" id="KW-0238">DNA-binding</keyword>
<evidence type="ECO:0000256" key="3">
    <source>
        <dbReference type="ARBA" id="ARBA00020401"/>
    </source>
</evidence>
<evidence type="ECO:0000256" key="4">
    <source>
        <dbReference type="ARBA" id="ARBA00022553"/>
    </source>
</evidence>
<feature type="domain" description="BRCT" evidence="14">
    <location>
        <begin position="176"/>
        <end position="253"/>
    </location>
</feature>
<dbReference type="EMBL" id="OU900094">
    <property type="protein sequence ID" value="CAG9853876.1"/>
    <property type="molecule type" value="Genomic_DNA"/>
</dbReference>
<evidence type="ECO:0000256" key="11">
    <source>
        <dbReference type="ARBA" id="ARBA00064311"/>
    </source>
</evidence>
<dbReference type="Proteomes" id="UP001153712">
    <property type="component" value="Chromosome 1"/>
</dbReference>
<dbReference type="SUPFAM" id="SSF48019">
    <property type="entry name" value="post-AAA+ oligomerization domain-like"/>
    <property type="match status" value="1"/>
</dbReference>
<dbReference type="PIRSF" id="PIRSF036578">
    <property type="entry name" value="RFC1"/>
    <property type="match status" value="1"/>
</dbReference>
<dbReference type="GO" id="GO:0005663">
    <property type="term" value="C:DNA replication factor C complex"/>
    <property type="evidence" value="ECO:0007669"/>
    <property type="project" value="InterPro"/>
</dbReference>
<dbReference type="GO" id="GO:0006281">
    <property type="term" value="P:DNA repair"/>
    <property type="evidence" value="ECO:0007669"/>
    <property type="project" value="InterPro"/>
</dbReference>
<dbReference type="SMART" id="SM00382">
    <property type="entry name" value="AAA"/>
    <property type="match status" value="1"/>
</dbReference>
<dbReference type="AlphaFoldDB" id="A0A9N9TCY9"/>
<comment type="function">
    <text evidence="10">Subunit of the replication factor C (RFC) complex which acts during elongation of primed DNA templates by DNA polymerases delta and epsilon, and is necessary for ATP-dependent loading of proliferating cell nuclear antigen (PCNA) onto primed DNA. This subunit binds to the primer-template junction. Binds the PO-B transcription element as well as other GA rich DNA sequences. Can bind single- or double-stranded DNA.</text>
</comment>
<feature type="region of interest" description="Disordered" evidence="13">
    <location>
        <begin position="875"/>
        <end position="942"/>
    </location>
</feature>
<dbReference type="PROSITE" id="PS50172">
    <property type="entry name" value="BRCT"/>
    <property type="match status" value="1"/>
</dbReference>
<dbReference type="PANTHER" id="PTHR23389">
    <property type="entry name" value="CHROMOSOME TRANSMISSION FIDELITY FACTOR 18"/>
    <property type="match status" value="1"/>
</dbReference>
<dbReference type="SUPFAM" id="SSF52540">
    <property type="entry name" value="P-loop containing nucleoside triphosphate hydrolases"/>
    <property type="match status" value="1"/>
</dbReference>
<evidence type="ECO:0000256" key="1">
    <source>
        <dbReference type="ARBA" id="ARBA00004123"/>
    </source>
</evidence>
<dbReference type="PANTHER" id="PTHR23389:SF6">
    <property type="entry name" value="REPLICATION FACTOR C SUBUNIT 1"/>
    <property type="match status" value="1"/>
</dbReference>
<dbReference type="FunFam" id="1.20.272.10:FF:000005">
    <property type="entry name" value="Replication factor C subunit 1"/>
    <property type="match status" value="1"/>
</dbReference>
<dbReference type="GO" id="GO:0003677">
    <property type="term" value="F:DNA binding"/>
    <property type="evidence" value="ECO:0007669"/>
    <property type="project" value="UniProtKB-KW"/>
</dbReference>
<keyword evidence="9 12" id="KW-0539">Nucleus</keyword>
<feature type="compositionally biased region" description="Basic and acidic residues" evidence="13">
    <location>
        <begin position="65"/>
        <end position="74"/>
    </location>
</feature>
<dbReference type="GO" id="GO:0006260">
    <property type="term" value="P:DNA replication"/>
    <property type="evidence" value="ECO:0007669"/>
    <property type="project" value="UniProtKB-KW"/>
</dbReference>
<evidence type="ECO:0000313" key="16">
    <source>
        <dbReference type="Proteomes" id="UP001153712"/>
    </source>
</evidence>
<dbReference type="InterPro" id="IPR013725">
    <property type="entry name" value="DNA_replication_fac_RFC1_C"/>
</dbReference>
<keyword evidence="16" id="KW-1185">Reference proteome</keyword>
<evidence type="ECO:0000256" key="12">
    <source>
        <dbReference type="PIRNR" id="PIRNR036578"/>
    </source>
</evidence>
<feature type="region of interest" description="Disordered" evidence="13">
    <location>
        <begin position="1"/>
        <end position="148"/>
    </location>
</feature>
<comment type="similarity">
    <text evidence="2 12">Belongs to the activator 1 large subunit family.</text>
</comment>
<dbReference type="OrthoDB" id="446168at2759"/>
<dbReference type="InterPro" id="IPR008921">
    <property type="entry name" value="DNA_pol3_clamp-load_cplx_C"/>
</dbReference>
<evidence type="ECO:0000256" key="8">
    <source>
        <dbReference type="ARBA" id="ARBA00023125"/>
    </source>
</evidence>
<dbReference type="InterPro" id="IPR047854">
    <property type="entry name" value="RFC_lid"/>
</dbReference>
<evidence type="ECO:0000256" key="13">
    <source>
        <dbReference type="SAM" id="MobiDB-lite"/>
    </source>
</evidence>
<dbReference type="Gene3D" id="3.40.50.300">
    <property type="entry name" value="P-loop containing nucleotide triphosphate hydrolases"/>
    <property type="match status" value="1"/>
</dbReference>
<dbReference type="FunFam" id="3.40.50.10190:FF:000001">
    <property type="entry name" value="Replication factor C subunit 1"/>
    <property type="match status" value="1"/>
</dbReference>
<dbReference type="GO" id="GO:0005524">
    <property type="term" value="F:ATP binding"/>
    <property type="evidence" value="ECO:0007669"/>
    <property type="project" value="UniProtKB-UniRule"/>
</dbReference>
<feature type="region of interest" description="Disordered" evidence="13">
    <location>
        <begin position="318"/>
        <end position="372"/>
    </location>
</feature>
<evidence type="ECO:0000256" key="5">
    <source>
        <dbReference type="ARBA" id="ARBA00022705"/>
    </source>
</evidence>
<evidence type="ECO:0000313" key="15">
    <source>
        <dbReference type="EMBL" id="CAG9853876.1"/>
    </source>
</evidence>
<sequence length="942" mass="104918">MYDKPIKQSPVVVKPKTESLQNRELKKSKQKKKVKTESAVHGDSAFEKTLMELDDDSIFDNIDFPDLKAKKDLDNENGQDVKSSNEKFTSEPQQGSSKGNSPDQPLNKSKTFSGSTREPSTDKTPKKTKTKIEHTDSGIDPDQEAHEKRIYSAMLYQKYKNRGGPKMHGQKQQPKGKPDCLKNLTFIKTGVLESLESDEFVNIIAEHGGRTVKAISKKVNYVVVGDEPGPAKLEKARSFNIPEISEDELFDLILVKSGQKPEYVLKSTASVDSGGCFEEATTAKEVNEKKRKISTEVEEKKDKKINLNKLNVEEKITKNKDIDNNKSPEKSHEKSHTTSTIKSHKTSTQKSPTEKVTTQNDNKKTESFATENKNSVETFLPWTEKYKPQNVKEIIGQQGDGTNVAKLKKWLLNWHKNQIPEIKKKIIRPSPWAKFDDGAYFKAALLSGPPGVGKTTTATLVSKELGFDIVDFNASDTRSKKLLQEEVAQILKTTTIAGFAAGKATANKKRVLIMDEVDGMAGNEDRGGIQELINLIKTSNVPIICMCNDRNHQKMRSLVNYCFDLKFTPPKINHIQGAMMSICFKEGLNIPLKVLIEIIAGTGCDIRQTLNNLTMYAASEENNTLEDVQKKSQASKKDTVLGPWEVVRAVFTPTEGTPLAEKTKLFFYDYSLGPLFVQENYLAVTPNCSTKKGMLKRVAQAADAISRGDLIDAKIRSTNSWSLLDCQAIYSSVLPGHYMSGKFTNKINFPSWLGKNSARNKRKRLLSELYAHTRACTSGNICALKLDYLTPLRNAIITPMIKNGTGGVNESVDVMQRYNLLREDLNSLLELCQWGNNKNPFSTVDAKVKAAFTRAFNKSNHKMAFSAGAAFSKKKTSRGDEDYENNYESETDEDDNDDVNADSLIKVKVKKSAESNETKKGSSSKTKEASKGKGKGKGKTKK</sequence>
<keyword evidence="6 12" id="KW-0547">Nucleotide-binding</keyword>
<dbReference type="Pfam" id="PF25361">
    <property type="entry name" value="AAA_lid_RFC1"/>
    <property type="match status" value="1"/>
</dbReference>
<dbReference type="InterPro" id="IPR001357">
    <property type="entry name" value="BRCT_dom"/>
</dbReference>
<dbReference type="Pfam" id="PF00004">
    <property type="entry name" value="AAA"/>
    <property type="match status" value="1"/>
</dbReference>
<comment type="subcellular location">
    <subcellularLocation>
        <location evidence="1 12">Nucleus</location>
    </subcellularLocation>
</comment>
<evidence type="ECO:0000256" key="7">
    <source>
        <dbReference type="ARBA" id="ARBA00022840"/>
    </source>
</evidence>
<dbReference type="Gene3D" id="1.10.8.60">
    <property type="match status" value="1"/>
</dbReference>
<accession>A0A9N9TCY9</accession>
<reference evidence="15" key="1">
    <citation type="submission" date="2022-01" db="EMBL/GenBank/DDBJ databases">
        <authorList>
            <person name="King R."/>
        </authorList>
    </citation>
    <scope>NUCLEOTIDE SEQUENCE</scope>
</reference>
<feature type="compositionally biased region" description="Basic and acidic residues" evidence="13">
    <location>
        <begin position="15"/>
        <end position="27"/>
    </location>
</feature>
<keyword evidence="5 12" id="KW-0235">DNA replication</keyword>
<evidence type="ECO:0000259" key="14">
    <source>
        <dbReference type="PROSITE" id="PS50172"/>
    </source>
</evidence>
<comment type="subunit">
    <text evidence="11">Large subunit of the RFC complex, an heteropentameric complex consisting of RFC1 and four small subunits RFC2, RFC3, RFC4 and RFC5; the RFC complex interacts with PCNA and the interaction involves RFC1.</text>
</comment>
<dbReference type="Gene3D" id="1.20.272.10">
    <property type="match status" value="1"/>
</dbReference>
<feature type="compositionally biased region" description="Basic residues" evidence="13">
    <location>
        <begin position="932"/>
        <end position="942"/>
    </location>
</feature>
<name>A0A9N9TCY9_PHYSR</name>
<dbReference type="GO" id="GO:0016887">
    <property type="term" value="F:ATP hydrolysis activity"/>
    <property type="evidence" value="ECO:0007669"/>
    <property type="project" value="InterPro"/>
</dbReference>
<gene>
    <name evidence="15" type="ORF">PHYEVI_LOCUS343</name>
</gene>
<evidence type="ECO:0000256" key="10">
    <source>
        <dbReference type="ARBA" id="ARBA00054501"/>
    </source>
</evidence>
<dbReference type="Pfam" id="PF00533">
    <property type="entry name" value="BRCT"/>
    <property type="match status" value="1"/>
</dbReference>
<organism evidence="15 16">
    <name type="scientific">Phyllotreta striolata</name>
    <name type="common">Striped flea beetle</name>
    <name type="synonym">Crioceris striolata</name>
    <dbReference type="NCBI Taxonomy" id="444603"/>
    <lineage>
        <taxon>Eukaryota</taxon>
        <taxon>Metazoa</taxon>
        <taxon>Ecdysozoa</taxon>
        <taxon>Arthropoda</taxon>
        <taxon>Hexapoda</taxon>
        <taxon>Insecta</taxon>
        <taxon>Pterygota</taxon>
        <taxon>Neoptera</taxon>
        <taxon>Endopterygota</taxon>
        <taxon>Coleoptera</taxon>
        <taxon>Polyphaga</taxon>
        <taxon>Cucujiformia</taxon>
        <taxon>Chrysomeloidea</taxon>
        <taxon>Chrysomelidae</taxon>
        <taxon>Galerucinae</taxon>
        <taxon>Alticini</taxon>
        <taxon>Phyllotreta</taxon>
    </lineage>
</organism>
<dbReference type="FunFam" id="1.10.8.60:FF:000021">
    <property type="entry name" value="Replication factor C subunit 1"/>
    <property type="match status" value="1"/>
</dbReference>
<feature type="compositionally biased region" description="Basic and acidic residues" evidence="13">
    <location>
        <begin position="318"/>
        <end position="336"/>
    </location>
</feature>
<dbReference type="Pfam" id="PF08519">
    <property type="entry name" value="RFC1"/>
    <property type="match status" value="1"/>
</dbReference>
<dbReference type="SUPFAM" id="SSF52113">
    <property type="entry name" value="BRCT domain"/>
    <property type="match status" value="1"/>
</dbReference>
<dbReference type="InterPro" id="IPR003959">
    <property type="entry name" value="ATPase_AAA_core"/>
</dbReference>
<dbReference type="SMART" id="SM00292">
    <property type="entry name" value="BRCT"/>
    <property type="match status" value="1"/>
</dbReference>
<evidence type="ECO:0000256" key="9">
    <source>
        <dbReference type="ARBA" id="ARBA00023242"/>
    </source>
</evidence>
<feature type="compositionally biased region" description="Basic and acidic residues" evidence="13">
    <location>
        <begin position="35"/>
        <end position="51"/>
    </location>
</feature>
<dbReference type="GO" id="GO:0005634">
    <property type="term" value="C:nucleus"/>
    <property type="evidence" value="ECO:0007669"/>
    <property type="project" value="UniProtKB-SubCell"/>
</dbReference>
<feature type="compositionally biased region" description="Polar residues" evidence="13">
    <location>
        <begin position="90"/>
        <end position="118"/>
    </location>
</feature>
<dbReference type="FunFam" id="3.40.50.300:FF:000395">
    <property type="entry name" value="Replication factor C subunit 1"/>
    <property type="match status" value="1"/>
</dbReference>
<dbReference type="CDD" id="cd18140">
    <property type="entry name" value="HLD_clamp_RFC"/>
    <property type="match status" value="1"/>
</dbReference>
<keyword evidence="7 12" id="KW-0067">ATP-binding</keyword>
<protein>
    <recommendedName>
        <fullName evidence="3 12">Replication factor C subunit 1</fullName>
    </recommendedName>
</protein>
<dbReference type="Gene3D" id="3.40.50.10190">
    <property type="entry name" value="BRCT domain"/>
    <property type="match status" value="1"/>
</dbReference>